<dbReference type="GO" id="GO:0003984">
    <property type="term" value="F:acetolactate synthase activity"/>
    <property type="evidence" value="ECO:0007669"/>
    <property type="project" value="TreeGrafter"/>
</dbReference>
<dbReference type="SUPFAM" id="SSF52518">
    <property type="entry name" value="Thiamin diphosphate-binding fold (THDP-binding)"/>
    <property type="match status" value="2"/>
</dbReference>
<reference evidence="7 8" key="1">
    <citation type="journal article" date="2014" name="Int. J. Syst. Evol. Microbiol.">
        <title>Complete genome sequence of Corynebacterium casei LMG S-19264T (=DSM 44701T), isolated from a smear-ripened cheese.</title>
        <authorList>
            <consortium name="US DOE Joint Genome Institute (JGI-PGF)"/>
            <person name="Walter F."/>
            <person name="Albersmeier A."/>
            <person name="Kalinowski J."/>
            <person name="Ruckert C."/>
        </authorList>
    </citation>
    <scope>NUCLEOTIDE SEQUENCE [LARGE SCALE GENOMIC DNA]</scope>
    <source>
        <strain evidence="7 8">CGMCC 1.9161</strain>
    </source>
</reference>
<evidence type="ECO:0000256" key="3">
    <source>
        <dbReference type="RuleBase" id="RU362132"/>
    </source>
</evidence>
<dbReference type="PANTHER" id="PTHR18968">
    <property type="entry name" value="THIAMINE PYROPHOSPHATE ENZYMES"/>
    <property type="match status" value="1"/>
</dbReference>
<organism evidence="7 8">
    <name type="scientific">Salinarimonas ramus</name>
    <dbReference type="NCBI Taxonomy" id="690164"/>
    <lineage>
        <taxon>Bacteria</taxon>
        <taxon>Pseudomonadati</taxon>
        <taxon>Pseudomonadota</taxon>
        <taxon>Alphaproteobacteria</taxon>
        <taxon>Hyphomicrobiales</taxon>
        <taxon>Salinarimonadaceae</taxon>
        <taxon>Salinarimonas</taxon>
    </lineage>
</organism>
<sequence length="539" mass="54980">MRRVADTIALTLAAHGVRHAFGMPGGEVVTLLDALGAAGVRFILVRGESAGAMAAAGLGVLTGTPGLLVRTLGPGLANAVNGIADAAQERAPLIVVTGVVDRPIRARYTHQILDQAALLRPLVKGSFEIEPESAEATVRRAVALATTPPMGPVHLDLAPGIAALPDPAPEHAIAAAPKTALPRPTPDDPALAALRERLAAARRPLIVAGFGAARAGAGEALLALARRAGAPILTTYKAKGLLDEDDPLALGAAGLAPKADAALLPLARAADLVLGVGYDPIEMRPGWLDPFAKDAHVVEIDEAVVDHGMHRVDARIVGAIGPVLEALAAGLAGRTGIDPEVAATKARLRAAFVGPEDGRFGPHAAFRALAEALPREATVSVDSGAHRILLSQMWNAPRPLSLIQSAGWCTMGPALPLAMAARLARPDAPALAVIGDGGLEMTMGELGTLRDERLPVTVVVLQDASLALIALKQAQAGLARAGVGLGATDYAAAARAFGGRGWNVGSAVELRAALDEALAGDTFAVIAARVDEAGYRGAF</sequence>
<dbReference type="GO" id="GO:0030976">
    <property type="term" value="F:thiamine pyrophosphate binding"/>
    <property type="evidence" value="ECO:0007669"/>
    <property type="project" value="InterPro"/>
</dbReference>
<feature type="domain" description="Thiamine pyrophosphate enzyme central" evidence="4">
    <location>
        <begin position="192"/>
        <end position="327"/>
    </location>
</feature>
<evidence type="ECO:0000256" key="1">
    <source>
        <dbReference type="ARBA" id="ARBA00007812"/>
    </source>
</evidence>
<proteinExistence type="inferred from homology"/>
<dbReference type="Pfam" id="PF02775">
    <property type="entry name" value="TPP_enzyme_C"/>
    <property type="match status" value="1"/>
</dbReference>
<dbReference type="GO" id="GO:0000287">
    <property type="term" value="F:magnesium ion binding"/>
    <property type="evidence" value="ECO:0007669"/>
    <property type="project" value="InterPro"/>
</dbReference>
<dbReference type="InterPro" id="IPR000399">
    <property type="entry name" value="TPP-bd_CS"/>
</dbReference>
<dbReference type="CDD" id="cd00568">
    <property type="entry name" value="TPP_enzymes"/>
    <property type="match status" value="1"/>
</dbReference>
<keyword evidence="8" id="KW-1185">Reference proteome</keyword>
<keyword evidence="2 3" id="KW-0786">Thiamine pyrophosphate</keyword>
<evidence type="ECO:0000259" key="6">
    <source>
        <dbReference type="Pfam" id="PF02776"/>
    </source>
</evidence>
<dbReference type="GO" id="GO:0009099">
    <property type="term" value="P:L-valine biosynthetic process"/>
    <property type="evidence" value="ECO:0007669"/>
    <property type="project" value="TreeGrafter"/>
</dbReference>
<dbReference type="CDD" id="cd07035">
    <property type="entry name" value="TPP_PYR_POX_like"/>
    <property type="match status" value="1"/>
</dbReference>
<dbReference type="Gene3D" id="3.40.50.1220">
    <property type="entry name" value="TPP-binding domain"/>
    <property type="match status" value="1"/>
</dbReference>
<dbReference type="InterPro" id="IPR012001">
    <property type="entry name" value="Thiamin_PyroP_enz_TPP-bd_dom"/>
</dbReference>
<evidence type="ECO:0000259" key="4">
    <source>
        <dbReference type="Pfam" id="PF00205"/>
    </source>
</evidence>
<comment type="similarity">
    <text evidence="1 3">Belongs to the TPP enzyme family.</text>
</comment>
<dbReference type="InterPro" id="IPR029035">
    <property type="entry name" value="DHS-like_NAD/FAD-binding_dom"/>
</dbReference>
<evidence type="ECO:0000256" key="2">
    <source>
        <dbReference type="ARBA" id="ARBA00023052"/>
    </source>
</evidence>
<dbReference type="InterPro" id="IPR045229">
    <property type="entry name" value="TPP_enz"/>
</dbReference>
<comment type="caution">
    <text evidence="7">The sequence shown here is derived from an EMBL/GenBank/DDBJ whole genome shotgun (WGS) entry which is preliminary data.</text>
</comment>
<name>A0A917QAQ4_9HYPH</name>
<evidence type="ECO:0000313" key="7">
    <source>
        <dbReference type="EMBL" id="GGK37024.1"/>
    </source>
</evidence>
<dbReference type="GO" id="GO:0005948">
    <property type="term" value="C:acetolactate synthase complex"/>
    <property type="evidence" value="ECO:0007669"/>
    <property type="project" value="TreeGrafter"/>
</dbReference>
<dbReference type="EMBL" id="BMMF01000006">
    <property type="protein sequence ID" value="GGK37024.1"/>
    <property type="molecule type" value="Genomic_DNA"/>
</dbReference>
<evidence type="ECO:0000313" key="8">
    <source>
        <dbReference type="Proteomes" id="UP000600449"/>
    </source>
</evidence>
<dbReference type="Pfam" id="PF02776">
    <property type="entry name" value="TPP_enzyme_N"/>
    <property type="match status" value="1"/>
</dbReference>
<dbReference type="AlphaFoldDB" id="A0A917QAQ4"/>
<gene>
    <name evidence="7" type="primary">alsS</name>
    <name evidence="7" type="ORF">GCM10011322_25070</name>
</gene>
<dbReference type="RefSeq" id="WP_188913391.1">
    <property type="nucleotide sequence ID" value="NZ_BMMF01000006.1"/>
</dbReference>
<feature type="domain" description="Thiamine pyrophosphate enzyme N-terminal TPP-binding" evidence="6">
    <location>
        <begin position="3"/>
        <end position="118"/>
    </location>
</feature>
<protein>
    <submittedName>
        <fullName evidence="7">Acetolactate synthase</fullName>
    </submittedName>
</protein>
<evidence type="ECO:0000259" key="5">
    <source>
        <dbReference type="Pfam" id="PF02775"/>
    </source>
</evidence>
<dbReference type="InterPro" id="IPR012000">
    <property type="entry name" value="Thiamin_PyroP_enz_cen_dom"/>
</dbReference>
<dbReference type="InterPro" id="IPR011766">
    <property type="entry name" value="TPP_enzyme_TPP-bd"/>
</dbReference>
<dbReference type="GO" id="GO:0009097">
    <property type="term" value="P:isoleucine biosynthetic process"/>
    <property type="evidence" value="ECO:0007669"/>
    <property type="project" value="TreeGrafter"/>
</dbReference>
<dbReference type="Pfam" id="PF00205">
    <property type="entry name" value="TPP_enzyme_M"/>
    <property type="match status" value="1"/>
</dbReference>
<dbReference type="Proteomes" id="UP000600449">
    <property type="component" value="Unassembled WGS sequence"/>
</dbReference>
<dbReference type="Gene3D" id="3.40.50.970">
    <property type="match status" value="2"/>
</dbReference>
<dbReference type="PANTHER" id="PTHR18968:SF129">
    <property type="entry name" value="ACETOLACTATE SYNTHASE"/>
    <property type="match status" value="1"/>
</dbReference>
<dbReference type="GO" id="GO:0050660">
    <property type="term" value="F:flavin adenine dinucleotide binding"/>
    <property type="evidence" value="ECO:0007669"/>
    <property type="project" value="TreeGrafter"/>
</dbReference>
<dbReference type="InterPro" id="IPR029061">
    <property type="entry name" value="THDP-binding"/>
</dbReference>
<dbReference type="PROSITE" id="PS00187">
    <property type="entry name" value="TPP_ENZYMES"/>
    <property type="match status" value="1"/>
</dbReference>
<accession>A0A917QAQ4</accession>
<feature type="domain" description="Thiamine pyrophosphate enzyme TPP-binding" evidence="5">
    <location>
        <begin position="382"/>
        <end position="527"/>
    </location>
</feature>
<dbReference type="SUPFAM" id="SSF52467">
    <property type="entry name" value="DHS-like NAD/FAD-binding domain"/>
    <property type="match status" value="1"/>
</dbReference>